<evidence type="ECO:0000313" key="1">
    <source>
        <dbReference type="EMBL" id="KGJ09736.1"/>
    </source>
</evidence>
<name>A0A099FHJ1_9RHOB</name>
<dbReference type="Pfam" id="PF13481">
    <property type="entry name" value="AAA_25"/>
    <property type="match status" value="1"/>
</dbReference>
<dbReference type="RefSeq" id="WP_036716032.1">
    <property type="nucleotide sequence ID" value="NZ_JRKS01000001.1"/>
</dbReference>
<dbReference type="Proteomes" id="UP000029917">
    <property type="component" value="Unassembled WGS sequence"/>
</dbReference>
<dbReference type="Gene3D" id="3.40.50.300">
    <property type="entry name" value="P-loop containing nucleotide triphosphate hydrolases"/>
    <property type="match status" value="1"/>
</dbReference>
<reference evidence="1 2" key="2">
    <citation type="submission" date="2014-10" db="EMBL/GenBank/DDBJ databases">
        <title>Paracoccus sanguinis sp. nov., isolated from clinical specimens of New York State patients.</title>
        <authorList>
            <person name="Mingle L.A."/>
            <person name="Cole J.A."/>
            <person name="Lapierre P."/>
            <person name="Musser K.A."/>
        </authorList>
    </citation>
    <scope>NUCLEOTIDE SEQUENCE [LARGE SCALE GENOMIC DNA]</scope>
    <source>
        <strain evidence="1 2">HAMBI 3106</strain>
    </source>
</reference>
<reference evidence="1 2" key="1">
    <citation type="submission" date="2014-09" db="EMBL/GenBank/DDBJ databases">
        <authorList>
            <person name="McGinnis J.M."/>
            <person name="Wolfgang W.J."/>
        </authorList>
    </citation>
    <scope>NUCLEOTIDE SEQUENCE [LARGE SCALE GENOMIC DNA]</scope>
    <source>
        <strain evidence="1 2">HAMBI 3106</strain>
    </source>
</reference>
<gene>
    <name evidence="1" type="ORF">IC63_00920</name>
</gene>
<comment type="caution">
    <text evidence="1">The sequence shown here is derived from an EMBL/GenBank/DDBJ whole genome shotgun (WGS) entry which is preliminary data.</text>
</comment>
<keyword evidence="2" id="KW-1185">Reference proteome</keyword>
<protein>
    <submittedName>
        <fullName evidence="1">Uncharacterized protein</fullName>
    </submittedName>
</protein>
<evidence type="ECO:0000313" key="2">
    <source>
        <dbReference type="Proteomes" id="UP000029917"/>
    </source>
</evidence>
<sequence>MSAPGIDRDQIALFVDVVFSWCDGLIPLRGLPEKGVTPGASNDLRWIPADASAPEIIATAARAAASVGRAIYVIPGTVGNSGEGRAEHVRQMQALVVDLDDGDIAAKRDHLIRNLGPATLTIESGGMTEAGQPKLHLWWKLTEPAEGEDLARLCQLRATMALKVGGDDSFGSAHQPIRVPGTIHGKYGRTAQVRIVDQQPIEVDLAEFAALVAAMPALTPETSGSAWFDFNAGSKPAVDDVLTTPVREGAQDDWTRFQGASAAIGHYLRQAHDGRLSLDEAWEAICGYNAAMLRPSWSEDRLKAETRRLWQRHLERNGPAQPSRQESHTAPLACFSLGQLLDDRSALPDDIIAPRVLTPGGLLVLGGAPKVGKSDFLIAWLVHMAAGVPFLGFTPPRPLRVFYLQAELQYHYLRERLHQIGLPSEVLVAARDGFVATPRLKLLLDHGGLTRVVEAIRSAFRDSPPDILCVDPIRNVFDGGPDSGGENDNSAMMFFLKERVEALQAAVNPDAGVVLVHHTKKLSKQQVKDDPFLALSGASALRGYYTSGLILHRPDDDSTARRLEIELRNGPALEPKLVDKIGGAWVELNARHERLVRQEVGARLDAERDRKAEVILDLLYEEAAEGRLYTSTQFASNFENRAGLGSQHTIQDRLNVLATKGFIKYQRNGALYGLPLVRSRFGYMCVEGMRFGRGEQVDPETGEITGQGLAVLPSHYRCASSGAALEVENPSVWVWPEVVDV</sequence>
<dbReference type="InterPro" id="IPR027417">
    <property type="entry name" value="P-loop_NTPase"/>
</dbReference>
<organism evidence="1 2">
    <name type="scientific">Paracoccus sphaerophysae</name>
    <dbReference type="NCBI Taxonomy" id="690417"/>
    <lineage>
        <taxon>Bacteria</taxon>
        <taxon>Pseudomonadati</taxon>
        <taxon>Pseudomonadota</taxon>
        <taxon>Alphaproteobacteria</taxon>
        <taxon>Rhodobacterales</taxon>
        <taxon>Paracoccaceae</taxon>
        <taxon>Paracoccus</taxon>
    </lineage>
</organism>
<dbReference type="STRING" id="690417.IC63_00920"/>
<dbReference type="EMBL" id="JRKS01000001">
    <property type="protein sequence ID" value="KGJ09736.1"/>
    <property type="molecule type" value="Genomic_DNA"/>
</dbReference>
<dbReference type="OrthoDB" id="9763644at2"/>
<dbReference type="AlphaFoldDB" id="A0A099FHJ1"/>
<accession>A0A099FHJ1</accession>
<dbReference type="SUPFAM" id="SSF52540">
    <property type="entry name" value="P-loop containing nucleoside triphosphate hydrolases"/>
    <property type="match status" value="1"/>
</dbReference>
<proteinExistence type="predicted"/>